<dbReference type="OrthoDB" id="8244198at2"/>
<protein>
    <recommendedName>
        <fullName evidence="1">YjiS-like domain-containing protein</fullName>
    </recommendedName>
</protein>
<gene>
    <name evidence="2" type="ORF">OAN307_c10930</name>
</gene>
<feature type="domain" description="YjiS-like" evidence="1">
    <location>
        <begin position="28"/>
        <end position="58"/>
    </location>
</feature>
<dbReference type="KEGG" id="oat:OAN307_c10930"/>
<dbReference type="AlphaFoldDB" id="M9R4V2"/>
<evidence type="ECO:0000259" key="1">
    <source>
        <dbReference type="Pfam" id="PF06568"/>
    </source>
</evidence>
<reference evidence="2 3" key="1">
    <citation type="journal article" date="2013" name="PLoS ONE">
        <title>Poles Apart: Arctic and Antarctic Octadecabacter strains Share High Genome Plasticity and a New Type of Xanthorhodopsin.</title>
        <authorList>
            <person name="Vollmers J."/>
            <person name="Voget S."/>
            <person name="Dietrich S."/>
            <person name="Gollnow K."/>
            <person name="Smits M."/>
            <person name="Meyer K."/>
            <person name="Brinkhoff T."/>
            <person name="Simon M."/>
            <person name="Daniel R."/>
        </authorList>
    </citation>
    <scope>NUCLEOTIDE SEQUENCE [LARGE SCALE GENOMIC DNA]</scope>
    <source>
        <strain evidence="2 3">307</strain>
    </source>
</reference>
<dbReference type="RefSeq" id="WP_015498840.1">
    <property type="nucleotide sequence ID" value="NC_020911.1"/>
</dbReference>
<dbReference type="Pfam" id="PF06568">
    <property type="entry name" value="YjiS-like"/>
    <property type="match status" value="1"/>
</dbReference>
<dbReference type="InterPro" id="IPR009506">
    <property type="entry name" value="YjiS-like"/>
</dbReference>
<keyword evidence="3" id="KW-1185">Reference proteome</keyword>
<dbReference type="EMBL" id="CP003740">
    <property type="protein sequence ID" value="AGI66798.1"/>
    <property type="molecule type" value="Genomic_DNA"/>
</dbReference>
<evidence type="ECO:0000313" key="3">
    <source>
        <dbReference type="Proteomes" id="UP000005307"/>
    </source>
</evidence>
<proteinExistence type="predicted"/>
<sequence length="71" mass="7941">MTTLTATFFSGTSLRSRFETFRAQLDEKVAKRKIYQTTLKELEQCSARDLQDLGIAPSSIQQIAHEAAYGA</sequence>
<dbReference type="STRING" id="391626.OAN307_c10930"/>
<evidence type="ECO:0000313" key="2">
    <source>
        <dbReference type="EMBL" id="AGI66798.1"/>
    </source>
</evidence>
<dbReference type="Proteomes" id="UP000005307">
    <property type="component" value="Chromosome"/>
</dbReference>
<name>M9R4V2_9RHOB</name>
<dbReference type="HOGENOM" id="CLU_178481_1_1_5"/>
<dbReference type="eggNOG" id="COG5457">
    <property type="taxonomic scope" value="Bacteria"/>
</dbReference>
<organism evidence="2 3">
    <name type="scientific">Octadecabacter antarcticus 307</name>
    <dbReference type="NCBI Taxonomy" id="391626"/>
    <lineage>
        <taxon>Bacteria</taxon>
        <taxon>Pseudomonadati</taxon>
        <taxon>Pseudomonadota</taxon>
        <taxon>Alphaproteobacteria</taxon>
        <taxon>Rhodobacterales</taxon>
        <taxon>Roseobacteraceae</taxon>
        <taxon>Octadecabacter</taxon>
    </lineage>
</organism>
<accession>M9R4V2</accession>